<gene>
    <name evidence="2" type="ORF">GTP91_24840</name>
</gene>
<evidence type="ECO:0000313" key="3">
    <source>
        <dbReference type="Proteomes" id="UP000470302"/>
    </source>
</evidence>
<dbReference type="RefSeq" id="WP_161099183.1">
    <property type="nucleotide sequence ID" value="NZ_WWCW01000117.1"/>
</dbReference>
<evidence type="ECO:0000313" key="2">
    <source>
        <dbReference type="EMBL" id="MYM90386.1"/>
    </source>
</evidence>
<name>A0A845GAX7_9BURK</name>
<reference evidence="2 3" key="1">
    <citation type="submission" date="2020-01" db="EMBL/GenBank/DDBJ databases">
        <title>Novel species isolated from a subtropical stream in China.</title>
        <authorList>
            <person name="Lu H."/>
        </authorList>
    </citation>
    <scope>NUCLEOTIDE SEQUENCE [LARGE SCALE GENOMIC DNA]</scope>
    <source>
        <strain evidence="2 3">FT82W</strain>
    </source>
</reference>
<protein>
    <recommendedName>
        <fullName evidence="4">Secretion system X translation initiation factor</fullName>
    </recommendedName>
</protein>
<dbReference type="Proteomes" id="UP000470302">
    <property type="component" value="Unassembled WGS sequence"/>
</dbReference>
<sequence>MLAVVALLIWLNVSTGVERREPSAAVEPRPAERQGPTMTPRKKTHESFLSLVERDSGSGDIGNPFVAKSWYVQPPAPPPVPVAPLAPPSAPPLPFGFAGTVEAEPGHPVYYLVTGEQSYAVSKGETFAGQYRLDGVEHGQLVIIYLPLAAKQLLPMNIDS</sequence>
<evidence type="ECO:0008006" key="4">
    <source>
        <dbReference type="Google" id="ProtNLM"/>
    </source>
</evidence>
<dbReference type="EMBL" id="WWCW01000117">
    <property type="protein sequence ID" value="MYM90386.1"/>
    <property type="molecule type" value="Genomic_DNA"/>
</dbReference>
<proteinExistence type="predicted"/>
<feature type="region of interest" description="Disordered" evidence="1">
    <location>
        <begin position="19"/>
        <end position="46"/>
    </location>
</feature>
<accession>A0A845GAX7</accession>
<evidence type="ECO:0000256" key="1">
    <source>
        <dbReference type="SAM" id="MobiDB-lite"/>
    </source>
</evidence>
<comment type="caution">
    <text evidence="2">The sequence shown here is derived from an EMBL/GenBank/DDBJ whole genome shotgun (WGS) entry which is preliminary data.</text>
</comment>
<organism evidence="2 3">
    <name type="scientific">Duganella vulcania</name>
    <dbReference type="NCBI Taxonomy" id="2692166"/>
    <lineage>
        <taxon>Bacteria</taxon>
        <taxon>Pseudomonadati</taxon>
        <taxon>Pseudomonadota</taxon>
        <taxon>Betaproteobacteria</taxon>
        <taxon>Burkholderiales</taxon>
        <taxon>Oxalobacteraceae</taxon>
        <taxon>Telluria group</taxon>
        <taxon>Duganella</taxon>
    </lineage>
</organism>
<dbReference type="AlphaFoldDB" id="A0A845GAX7"/>